<name>A0A8H3F6K5_9LECA</name>
<evidence type="ECO:0000256" key="1">
    <source>
        <dbReference type="SAM" id="MobiDB-lite"/>
    </source>
</evidence>
<sequence>MFDSLVQPFRDDKEAFSASVAQWVNLPYAQSRSRSSRCPLWPYSSKYWRVDRKDTAVGKAEALFESTEGIKTVLYHLQGLPLNARILFLSLSISGLTSNLQSLVSLHDDIMYHRPDIETWIGYRLSSGREQPRLGQITREGVEWSFYELGKLRNAIVGQDQDPRYMMLVRVLFCIQKVKQDKADPVEIRYSDVTSLGEGCGRLTDAPNVKSYIENLVTGVDGENTSEDEDQDRDDGIDDSD</sequence>
<dbReference type="Proteomes" id="UP000664521">
    <property type="component" value="Unassembled WGS sequence"/>
</dbReference>
<feature type="region of interest" description="Disordered" evidence="1">
    <location>
        <begin position="217"/>
        <end position="241"/>
    </location>
</feature>
<proteinExistence type="predicted"/>
<dbReference type="EMBL" id="CAJPDS010000022">
    <property type="protein sequence ID" value="CAF9918648.1"/>
    <property type="molecule type" value="Genomic_DNA"/>
</dbReference>
<keyword evidence="3" id="KW-1185">Reference proteome</keyword>
<gene>
    <name evidence="2" type="ORF">HETSPECPRED_003823</name>
</gene>
<accession>A0A8H3F6K5</accession>
<protein>
    <submittedName>
        <fullName evidence="2">Uncharacterized protein</fullName>
    </submittedName>
</protein>
<organism evidence="2 3">
    <name type="scientific">Heterodermia speciosa</name>
    <dbReference type="NCBI Taxonomy" id="116794"/>
    <lineage>
        <taxon>Eukaryota</taxon>
        <taxon>Fungi</taxon>
        <taxon>Dikarya</taxon>
        <taxon>Ascomycota</taxon>
        <taxon>Pezizomycotina</taxon>
        <taxon>Lecanoromycetes</taxon>
        <taxon>OSLEUM clade</taxon>
        <taxon>Lecanoromycetidae</taxon>
        <taxon>Caliciales</taxon>
        <taxon>Physciaceae</taxon>
        <taxon>Heterodermia</taxon>
    </lineage>
</organism>
<feature type="compositionally biased region" description="Acidic residues" evidence="1">
    <location>
        <begin position="224"/>
        <end position="241"/>
    </location>
</feature>
<dbReference type="AlphaFoldDB" id="A0A8H3F6K5"/>
<evidence type="ECO:0000313" key="3">
    <source>
        <dbReference type="Proteomes" id="UP000664521"/>
    </source>
</evidence>
<comment type="caution">
    <text evidence="2">The sequence shown here is derived from an EMBL/GenBank/DDBJ whole genome shotgun (WGS) entry which is preliminary data.</text>
</comment>
<evidence type="ECO:0000313" key="2">
    <source>
        <dbReference type="EMBL" id="CAF9918648.1"/>
    </source>
</evidence>
<reference evidence="2" key="1">
    <citation type="submission" date="2021-03" db="EMBL/GenBank/DDBJ databases">
        <authorList>
            <person name="Tagirdzhanova G."/>
        </authorList>
    </citation>
    <scope>NUCLEOTIDE SEQUENCE</scope>
</reference>